<keyword evidence="4" id="KW-0238">DNA-binding</keyword>
<evidence type="ECO:0000313" key="7">
    <source>
        <dbReference type="EMBL" id="QYX75118.1"/>
    </source>
</evidence>
<proteinExistence type="inferred from homology"/>
<evidence type="ECO:0000313" key="11">
    <source>
        <dbReference type="Proteomes" id="UP000827138"/>
    </source>
</evidence>
<geneLocation type="plasmid" evidence="10 11">
    <name>unnamed2</name>
</geneLocation>
<evidence type="ECO:0000313" key="8">
    <source>
        <dbReference type="EMBL" id="QYX82661.1"/>
    </source>
</evidence>
<dbReference type="InterPro" id="IPR013325">
    <property type="entry name" value="RNA_pol_sigma_r2"/>
</dbReference>
<dbReference type="PANTHER" id="PTHR43133">
    <property type="entry name" value="RNA POLYMERASE ECF-TYPE SIGMA FACTO"/>
    <property type="match status" value="1"/>
</dbReference>
<evidence type="ECO:0000313" key="9">
    <source>
        <dbReference type="EMBL" id="QYX83540.1"/>
    </source>
</evidence>
<dbReference type="Proteomes" id="UP000827138">
    <property type="component" value="Plasmid unnamed2"/>
</dbReference>
<evidence type="ECO:0000256" key="3">
    <source>
        <dbReference type="ARBA" id="ARBA00023082"/>
    </source>
</evidence>
<dbReference type="InterPro" id="IPR013324">
    <property type="entry name" value="RNA_pol_sigma_r3/r4-like"/>
</dbReference>
<dbReference type="InterPro" id="IPR039425">
    <property type="entry name" value="RNA_pol_sigma-70-like"/>
</dbReference>
<evidence type="ECO:0000313" key="10">
    <source>
        <dbReference type="EMBL" id="QYX83626.1"/>
    </source>
</evidence>
<dbReference type="Pfam" id="PF08281">
    <property type="entry name" value="Sigma70_r4_2"/>
    <property type="match status" value="1"/>
</dbReference>
<evidence type="ECO:0000259" key="6">
    <source>
        <dbReference type="Pfam" id="PF08281"/>
    </source>
</evidence>
<dbReference type="SUPFAM" id="SSF88946">
    <property type="entry name" value="Sigma2 domain of RNA polymerase sigma factors"/>
    <property type="match status" value="1"/>
</dbReference>
<dbReference type="EMBL" id="CP080648">
    <property type="protein sequence ID" value="QYX83626.1"/>
    <property type="molecule type" value="Genomic_DNA"/>
</dbReference>
<evidence type="ECO:0000256" key="4">
    <source>
        <dbReference type="ARBA" id="ARBA00023125"/>
    </source>
</evidence>
<dbReference type="InterPro" id="IPR014284">
    <property type="entry name" value="RNA_pol_sigma-70_dom"/>
</dbReference>
<keyword evidence="10" id="KW-0614">Plasmid</keyword>
<dbReference type="EMBL" id="CP080647">
    <property type="protein sequence ID" value="QYX82661.1"/>
    <property type="molecule type" value="Genomic_DNA"/>
</dbReference>
<dbReference type="InterPro" id="IPR036388">
    <property type="entry name" value="WH-like_DNA-bd_sf"/>
</dbReference>
<dbReference type="EMBL" id="CP080648">
    <property type="protein sequence ID" value="QYX83540.1"/>
    <property type="molecule type" value="Genomic_DNA"/>
</dbReference>
<dbReference type="Gene3D" id="1.10.1740.10">
    <property type="match status" value="1"/>
</dbReference>
<evidence type="ECO:0000256" key="2">
    <source>
        <dbReference type="ARBA" id="ARBA00023015"/>
    </source>
</evidence>
<dbReference type="EMBL" id="CP080647">
    <property type="protein sequence ID" value="QYX75118.1"/>
    <property type="molecule type" value="Genomic_DNA"/>
</dbReference>
<keyword evidence="11" id="KW-1185">Reference proteome</keyword>
<name>A0ABX8Y5W8_9ACTN</name>
<accession>A0ABX8Y5W8</accession>
<dbReference type="InterPro" id="IPR013249">
    <property type="entry name" value="RNA_pol_sigma70_r4_t2"/>
</dbReference>
<dbReference type="SUPFAM" id="SSF88659">
    <property type="entry name" value="Sigma3 and sigma4 domains of RNA polymerase sigma factors"/>
    <property type="match status" value="1"/>
</dbReference>
<dbReference type="NCBIfam" id="TIGR02937">
    <property type="entry name" value="sigma70-ECF"/>
    <property type="match status" value="1"/>
</dbReference>
<gene>
    <name evidence="7" type="ORF">K1J60_00020</name>
    <name evidence="8" type="ORF">K1J60_44445</name>
    <name evidence="9" type="ORF">K1J60_44480</name>
    <name evidence="10" type="ORF">K1J60_45420</name>
</gene>
<keyword evidence="3" id="KW-0731">Sigma factor</keyword>
<comment type="similarity">
    <text evidence="1">Belongs to the sigma-70 factor family. ECF subfamily.</text>
</comment>
<evidence type="ECO:0000256" key="5">
    <source>
        <dbReference type="ARBA" id="ARBA00023163"/>
    </source>
</evidence>
<keyword evidence="2" id="KW-0805">Transcription regulation</keyword>
<sequence>MTAEEAKEAVMELLVTHRSHWLALTRRIVSYHHGEDVLQIGIEQIVKTLPTYPKVITNPSGFIATILSRRAVDELRRIHAEARALEKHGAVPEKWTDPDVVEATEGYLRVRAVLSEVLPERQHEAYVLRHVGKFENAEIAEMLGIKVTSVRKDLSLAQAALKDEKVRQRLREHLQD</sequence>
<dbReference type="Proteomes" id="UP000827138">
    <property type="component" value="Chromosome"/>
</dbReference>
<dbReference type="PANTHER" id="PTHR43133:SF8">
    <property type="entry name" value="RNA POLYMERASE SIGMA FACTOR HI_1459-RELATED"/>
    <property type="match status" value="1"/>
</dbReference>
<reference evidence="10 11" key="1">
    <citation type="submission" date="2021-08" db="EMBL/GenBank/DDBJ databases">
        <authorList>
            <person name="Ping M."/>
        </authorList>
    </citation>
    <scope>NUCLEOTIDE SEQUENCE [LARGE SCALE GENOMIC DNA]</scope>
    <source>
        <strain evidence="10 11">MG28</strain>
        <plasmid evidence="10 11">unnamed2</plasmid>
    </source>
</reference>
<organism evidence="10 11">
    <name type="scientific">Streptomyces akebiae</name>
    <dbReference type="NCBI Taxonomy" id="2865673"/>
    <lineage>
        <taxon>Bacteria</taxon>
        <taxon>Bacillati</taxon>
        <taxon>Actinomycetota</taxon>
        <taxon>Actinomycetes</taxon>
        <taxon>Kitasatosporales</taxon>
        <taxon>Streptomycetaceae</taxon>
        <taxon>Streptomyces</taxon>
    </lineage>
</organism>
<protein>
    <submittedName>
        <fullName evidence="10">RNA polymerase sigma factor</fullName>
    </submittedName>
</protein>
<dbReference type="Gene3D" id="1.10.10.10">
    <property type="entry name" value="Winged helix-like DNA-binding domain superfamily/Winged helix DNA-binding domain"/>
    <property type="match status" value="1"/>
</dbReference>
<dbReference type="RefSeq" id="WP_220644292.1">
    <property type="nucleotide sequence ID" value="NZ_CP080647.1"/>
</dbReference>
<keyword evidence="5" id="KW-0804">Transcription</keyword>
<feature type="domain" description="RNA polymerase sigma factor 70 region 4 type 2" evidence="6">
    <location>
        <begin position="116"/>
        <end position="157"/>
    </location>
</feature>
<evidence type="ECO:0000256" key="1">
    <source>
        <dbReference type="ARBA" id="ARBA00010641"/>
    </source>
</evidence>